<dbReference type="Proteomes" id="UP001558613">
    <property type="component" value="Unassembled WGS sequence"/>
</dbReference>
<comment type="caution">
    <text evidence="1">The sequence shown here is derived from an EMBL/GenBank/DDBJ whole genome shotgun (WGS) entry which is preliminary data.</text>
</comment>
<proteinExistence type="predicted"/>
<gene>
    <name evidence="1" type="ORF">QQF64_029185</name>
</gene>
<dbReference type="EMBL" id="JAYMGO010000006">
    <property type="protein sequence ID" value="KAL1273323.1"/>
    <property type="molecule type" value="Genomic_DNA"/>
</dbReference>
<reference evidence="1 2" key="1">
    <citation type="submission" date="2023-09" db="EMBL/GenBank/DDBJ databases">
        <authorList>
            <person name="Wang M."/>
        </authorList>
    </citation>
    <scope>NUCLEOTIDE SEQUENCE [LARGE SCALE GENOMIC DNA]</scope>
    <source>
        <strain evidence="1">GT-2023</strain>
        <tissue evidence="1">Liver</tissue>
    </source>
</reference>
<sequence>MVFQHHWPLSRYLECHGGRETLAPNNRPVRTPLYSGDMEQVSFSPLLLWKIGSWTTKGFFQQLSQDRHEILCDNGALCPSLLFCHDEL</sequence>
<accession>A0ABR3N934</accession>
<name>A0ABR3N934_9TELE</name>
<organism evidence="1 2">
    <name type="scientific">Cirrhinus molitorella</name>
    <name type="common">mud carp</name>
    <dbReference type="NCBI Taxonomy" id="172907"/>
    <lineage>
        <taxon>Eukaryota</taxon>
        <taxon>Metazoa</taxon>
        <taxon>Chordata</taxon>
        <taxon>Craniata</taxon>
        <taxon>Vertebrata</taxon>
        <taxon>Euteleostomi</taxon>
        <taxon>Actinopterygii</taxon>
        <taxon>Neopterygii</taxon>
        <taxon>Teleostei</taxon>
        <taxon>Ostariophysi</taxon>
        <taxon>Cypriniformes</taxon>
        <taxon>Cyprinidae</taxon>
        <taxon>Labeoninae</taxon>
        <taxon>Labeonini</taxon>
        <taxon>Cirrhinus</taxon>
    </lineage>
</organism>
<evidence type="ECO:0000313" key="2">
    <source>
        <dbReference type="Proteomes" id="UP001558613"/>
    </source>
</evidence>
<protein>
    <submittedName>
        <fullName evidence="1">Uncharacterized protein</fullName>
    </submittedName>
</protein>
<evidence type="ECO:0000313" key="1">
    <source>
        <dbReference type="EMBL" id="KAL1273323.1"/>
    </source>
</evidence>
<keyword evidence="2" id="KW-1185">Reference proteome</keyword>